<evidence type="ECO:0000313" key="7">
    <source>
        <dbReference type="Proteomes" id="UP000050852"/>
    </source>
</evidence>
<dbReference type="PANTHER" id="PTHR33420:SF3">
    <property type="entry name" value="FIMBRIAL SUBUNIT ELFA"/>
    <property type="match status" value="1"/>
</dbReference>
<keyword evidence="4" id="KW-0281">Fimbrium</keyword>
<dbReference type="Pfam" id="PF16970">
    <property type="entry name" value="FimA"/>
    <property type="match status" value="1"/>
</dbReference>
<dbReference type="GO" id="GO:0043709">
    <property type="term" value="P:cell adhesion involved in single-species biofilm formation"/>
    <property type="evidence" value="ECO:0007669"/>
    <property type="project" value="TreeGrafter"/>
</dbReference>
<comment type="subcellular location">
    <subcellularLocation>
        <location evidence="1">Fimbrium</location>
    </subcellularLocation>
</comment>
<accession>A0A0R3AC74</accession>
<dbReference type="PATRIC" id="fig|1615673.3.peg.133"/>
<keyword evidence="3 5" id="KW-0732">Signal</keyword>
<dbReference type="PANTHER" id="PTHR33420">
    <property type="entry name" value="FIMBRIAL SUBUNIT ELFA-RELATED"/>
    <property type="match status" value="1"/>
</dbReference>
<proteinExistence type="inferred from homology"/>
<evidence type="ECO:0000256" key="2">
    <source>
        <dbReference type="ARBA" id="ARBA00006671"/>
    </source>
</evidence>
<dbReference type="Gene3D" id="2.60.40.1090">
    <property type="entry name" value="Fimbrial-type adhesion domain"/>
    <property type="match status" value="1"/>
</dbReference>
<dbReference type="InterPro" id="IPR008966">
    <property type="entry name" value="Adhesion_dom_sf"/>
</dbReference>
<dbReference type="EMBL" id="JYLN01000010">
    <property type="protein sequence ID" value="KRP69693.1"/>
    <property type="molecule type" value="Genomic_DNA"/>
</dbReference>
<gene>
    <name evidence="6" type="ORF">TX23_22665</name>
</gene>
<dbReference type="InterPro" id="IPR039458">
    <property type="entry name" value="FimA-like"/>
</dbReference>
<comment type="similarity">
    <text evidence="2">Belongs to the fimbrial protein family.</text>
</comment>
<dbReference type="SUPFAM" id="SSF49401">
    <property type="entry name" value="Bacterial adhesins"/>
    <property type="match status" value="1"/>
</dbReference>
<evidence type="ECO:0000313" key="6">
    <source>
        <dbReference type="EMBL" id="KRP69693.1"/>
    </source>
</evidence>
<dbReference type="AlphaFoldDB" id="A0A0R3AC74"/>
<evidence type="ECO:0000256" key="3">
    <source>
        <dbReference type="ARBA" id="ARBA00022729"/>
    </source>
</evidence>
<dbReference type="InterPro" id="IPR036937">
    <property type="entry name" value="Adhesion_dom_fimbrial_sf"/>
</dbReference>
<dbReference type="GO" id="GO:0009289">
    <property type="term" value="C:pilus"/>
    <property type="evidence" value="ECO:0007669"/>
    <property type="project" value="UniProtKB-SubCell"/>
</dbReference>
<feature type="chain" id="PRO_5006431448" evidence="5">
    <location>
        <begin position="23"/>
        <end position="182"/>
    </location>
</feature>
<protein>
    <submittedName>
        <fullName evidence="6">Fimbrial protein</fullName>
    </submittedName>
</protein>
<name>A0A0R3AC74_9PSED</name>
<evidence type="ECO:0000256" key="5">
    <source>
        <dbReference type="SAM" id="SignalP"/>
    </source>
</evidence>
<reference evidence="6 7" key="1">
    <citation type="submission" date="2015-02" db="EMBL/GenBank/DDBJ databases">
        <title>Two Pseudomonas sp. nov., isolated from raw milk.</title>
        <authorList>
            <person name="Wenning M."/>
            <person name="von Neubeck M."/>
            <person name="Huptas C."/>
            <person name="Scherer S."/>
        </authorList>
    </citation>
    <scope>NUCLEOTIDE SEQUENCE [LARGE SCALE GENOMIC DNA]</scope>
    <source>
        <strain evidence="6 7">DSM 29164</strain>
    </source>
</reference>
<feature type="signal peptide" evidence="5">
    <location>
        <begin position="1"/>
        <end position="22"/>
    </location>
</feature>
<dbReference type="Proteomes" id="UP000050852">
    <property type="component" value="Unassembled WGS sequence"/>
</dbReference>
<sequence>MNYKARVLAALVAATATSAAMASDGTINFKGELKAETCQVAVNGAAGSAGTTVTLPTISTASLTSAGQVAGQTGFSIQLSKCSAALKTAAAFFEAGGSVDPASGNLKNTSGDATKVQLQLIDASNGKSIKAGDTAQVASTSRIDIDATALSADLPYAVQYYAQAATTPGTVITNVTYSINYQ</sequence>
<dbReference type="RefSeq" id="WP_057704103.1">
    <property type="nucleotide sequence ID" value="NZ_JAUKOF010000033.1"/>
</dbReference>
<evidence type="ECO:0000256" key="1">
    <source>
        <dbReference type="ARBA" id="ARBA00004561"/>
    </source>
</evidence>
<comment type="caution">
    <text evidence="6">The sequence shown here is derived from an EMBL/GenBank/DDBJ whole genome shotgun (WGS) entry which is preliminary data.</text>
</comment>
<organism evidence="6 7">
    <name type="scientific">Pseudomonas paralactis</name>
    <dbReference type="NCBI Taxonomy" id="1615673"/>
    <lineage>
        <taxon>Bacteria</taxon>
        <taxon>Pseudomonadati</taxon>
        <taxon>Pseudomonadota</taxon>
        <taxon>Gammaproteobacteria</taxon>
        <taxon>Pseudomonadales</taxon>
        <taxon>Pseudomonadaceae</taxon>
        <taxon>Pseudomonas</taxon>
    </lineage>
</organism>
<dbReference type="InterPro" id="IPR050263">
    <property type="entry name" value="Bact_Fimbrial_Adh_Pro"/>
</dbReference>
<dbReference type="OrthoDB" id="7030999at2"/>
<evidence type="ECO:0000256" key="4">
    <source>
        <dbReference type="ARBA" id="ARBA00023263"/>
    </source>
</evidence>